<proteinExistence type="predicted"/>
<protein>
    <submittedName>
        <fullName evidence="1">Uncharacterized protein</fullName>
    </submittedName>
</protein>
<dbReference type="EMBL" id="PIPK01000020">
    <property type="protein sequence ID" value="RUO18454.1"/>
    <property type="molecule type" value="Genomic_DNA"/>
</dbReference>
<accession>A0A327WN94</accession>
<dbReference type="Proteomes" id="UP000249203">
    <property type="component" value="Unassembled WGS sequence"/>
</dbReference>
<gene>
    <name evidence="1" type="ORF">B0I24_1218</name>
    <name evidence="2" type="ORF">CWE07_13960</name>
</gene>
<evidence type="ECO:0000313" key="2">
    <source>
        <dbReference type="EMBL" id="RUO18454.1"/>
    </source>
</evidence>
<dbReference type="EMBL" id="QLMD01000021">
    <property type="protein sequence ID" value="RAJ92964.1"/>
    <property type="molecule type" value="Genomic_DNA"/>
</dbReference>
<keyword evidence="4" id="KW-1185">Reference proteome</keyword>
<sequence length="631" mass="70228">MDDNAANLQEATHPRSILNLNEAPVWHLLIDETGTKFNRNALDLPACDHEVGRVVGLLHPENHQLPALPAGFHATEQTPFDVHHILSTLLNERQIGILGVTVQLDELDGHSWINAVRMLTRWVLALLPASGAPVKVKVYIEQRAMYAAGADLRALADTVTAEMRALSPQRLGKLKLGFNVIEKTGHPHNGYVDSLAYVWGSPKASNKRFIQHTELQGKCLIESDSNLIERLFLNIQHTHKLTAQDWYEIASIEPSKLAHTLLAESLAIIERECQQDASRWAQYLDYCCQLQQQKVYQPQALFNATQWLGQAAPEHIGVLQRLKLKNTQLAAANHMGQVQRGLAAKAATLAESLFDEDAQLACRTALRTIVMHCNAFEFSVAEEEGQRWLQVVDELPSAVVGKKNLGKLQSSMGQVLSFSHNPQAGEYFAAAIETFNGLQDAQEAQAEIAQTRHYQLIQLMDANDVNETSVCAQLCEVFAVAGEIGLRKVAIEFAQGNNQDRFAHYLLLRACSKCPTTLKHVARAYWSMQQHWQIGAGHPWPLISLHRALLLWGQQANFAPNAVDEDVRAQALMHLDRAIQGCRDSGHGGVMFVMADVFEQLRHDMQLHSPSSLGVSTLVQALHTKLPFTFH</sequence>
<evidence type="ECO:0000313" key="4">
    <source>
        <dbReference type="Proteomes" id="UP000287865"/>
    </source>
</evidence>
<reference evidence="2 4" key="1">
    <citation type="journal article" date="2018" name="Front. Microbiol.">
        <title>Genome-Based Analysis Reveals the Taxonomy and Diversity of the Family Idiomarinaceae.</title>
        <authorList>
            <person name="Liu Y."/>
            <person name="Lai Q."/>
            <person name="Shao Z."/>
        </authorList>
    </citation>
    <scope>NUCLEOTIDE SEQUENCE [LARGE SCALE GENOMIC DNA]</scope>
    <source>
        <strain evidence="2 4">CF12-14</strain>
    </source>
</reference>
<organism evidence="1 3">
    <name type="scientific">Aliidiomarina maris</name>
    <dbReference type="NCBI Taxonomy" id="531312"/>
    <lineage>
        <taxon>Bacteria</taxon>
        <taxon>Pseudomonadati</taxon>
        <taxon>Pseudomonadota</taxon>
        <taxon>Gammaproteobacteria</taxon>
        <taxon>Alteromonadales</taxon>
        <taxon>Idiomarinaceae</taxon>
        <taxon>Aliidiomarina</taxon>
    </lineage>
</organism>
<name>A0A327WN94_9GAMM</name>
<evidence type="ECO:0000313" key="1">
    <source>
        <dbReference type="EMBL" id="RAJ92964.1"/>
    </source>
</evidence>
<reference evidence="1 3" key="2">
    <citation type="submission" date="2018-06" db="EMBL/GenBank/DDBJ databases">
        <title>Genomic Encyclopedia of Type Strains, Phase III (KMG-III): the genomes of soil and plant-associated and newly described type strains.</title>
        <authorList>
            <person name="Whitman W."/>
        </authorList>
    </citation>
    <scope>NUCLEOTIDE SEQUENCE [LARGE SCALE GENOMIC DNA]</scope>
    <source>
        <strain evidence="1 3">CGMCC 1.15366</strain>
    </source>
</reference>
<dbReference type="Proteomes" id="UP000287865">
    <property type="component" value="Unassembled WGS sequence"/>
</dbReference>
<evidence type="ECO:0000313" key="3">
    <source>
        <dbReference type="Proteomes" id="UP000249203"/>
    </source>
</evidence>
<dbReference type="AlphaFoldDB" id="A0A327WN94"/>
<dbReference type="OrthoDB" id="6188198at2"/>
<comment type="caution">
    <text evidence="1">The sequence shown here is derived from an EMBL/GenBank/DDBJ whole genome shotgun (WGS) entry which is preliminary data.</text>
</comment>
<dbReference type="RefSeq" id="WP_111570533.1">
    <property type="nucleotide sequence ID" value="NZ_PIPK01000020.1"/>
</dbReference>